<reference evidence="2" key="2">
    <citation type="submission" date="2020-05" db="UniProtKB">
        <authorList>
            <consortium name="EnsemblMetazoa"/>
        </authorList>
    </citation>
    <scope>IDENTIFICATION</scope>
    <source>
        <strain evidence="2">LVP_AGWG</strain>
    </source>
</reference>
<organism evidence="2 3">
    <name type="scientific">Aedes aegypti</name>
    <name type="common">Yellowfever mosquito</name>
    <name type="synonym">Culex aegypti</name>
    <dbReference type="NCBI Taxonomy" id="7159"/>
    <lineage>
        <taxon>Eukaryota</taxon>
        <taxon>Metazoa</taxon>
        <taxon>Ecdysozoa</taxon>
        <taxon>Arthropoda</taxon>
        <taxon>Hexapoda</taxon>
        <taxon>Insecta</taxon>
        <taxon>Pterygota</taxon>
        <taxon>Neoptera</taxon>
        <taxon>Endopterygota</taxon>
        <taxon>Diptera</taxon>
        <taxon>Nematocera</taxon>
        <taxon>Culicoidea</taxon>
        <taxon>Culicidae</taxon>
        <taxon>Culicinae</taxon>
        <taxon>Aedini</taxon>
        <taxon>Aedes</taxon>
        <taxon>Stegomyia</taxon>
    </lineage>
</organism>
<reference evidence="2 3" key="1">
    <citation type="submission" date="2017-06" db="EMBL/GenBank/DDBJ databases">
        <title>Aedes aegypti genome working group (AGWG) sequencing and assembly.</title>
        <authorList>
            <consortium name="Aedes aegypti Genome Working Group (AGWG)"/>
            <person name="Matthews B.J."/>
        </authorList>
    </citation>
    <scope>NUCLEOTIDE SEQUENCE [LARGE SCALE GENOMIC DNA]</scope>
    <source>
        <strain evidence="2 3">LVP_AGWG</strain>
    </source>
</reference>
<dbReference type="Proteomes" id="UP000008820">
    <property type="component" value="Chromosome 3"/>
</dbReference>
<dbReference type="AlphaFoldDB" id="A0A6I8U4H8"/>
<proteinExistence type="predicted"/>
<protein>
    <submittedName>
        <fullName evidence="2">Uncharacterized protein</fullName>
    </submittedName>
</protein>
<evidence type="ECO:0000256" key="1">
    <source>
        <dbReference type="SAM" id="MobiDB-lite"/>
    </source>
</evidence>
<feature type="compositionally biased region" description="Basic and acidic residues" evidence="1">
    <location>
        <begin position="30"/>
        <end position="41"/>
    </location>
</feature>
<keyword evidence="3" id="KW-1185">Reference proteome</keyword>
<sequence length="321" mass="36218">MSETYYIPKAKNRGNPAGKLYSRINYIKQSERKRDQKEKQHTAPNSNDCDSADVLPEVASSLAWLELNSSPWATVLTQWEISFPARKFSLRQFSKSSQLINSYPHLKTKCGYQLLDIDYRLLRLGSPGELLKKWDSLFEPIARYVNKNAKDPSAKDLSLALRDNTLSIGCRLLHLLRALNTVLIPVKASTGFKPTVATGQQDTFLLVESKDRALVELDKVVQIYEEQHFSVPPKLIVIGNSLTTAAEECMVAYKDILYILPTIVRGIDVLAKLQIVLGLPVSKYSKLVWVFIEQFVYGVASDHGGYLCINKLVQFLNAQPR</sequence>
<dbReference type="OrthoDB" id="7755164at2759"/>
<gene>
    <name evidence="2" type="primary">110679873</name>
</gene>
<evidence type="ECO:0000313" key="3">
    <source>
        <dbReference type="Proteomes" id="UP000008820"/>
    </source>
</evidence>
<accession>A0A6I8U4H8</accession>
<feature type="region of interest" description="Disordered" evidence="1">
    <location>
        <begin position="30"/>
        <end position="51"/>
    </location>
</feature>
<name>A0A6I8U4H8_AEDAE</name>
<dbReference type="InParanoid" id="A0A6I8U4H8"/>
<evidence type="ECO:0000313" key="2">
    <source>
        <dbReference type="EnsemblMetazoa" id="AAEL023841-PA"/>
    </source>
</evidence>
<dbReference type="EnsemblMetazoa" id="AAEL023841-RA">
    <property type="protein sequence ID" value="AAEL023841-PA"/>
    <property type="gene ID" value="AAEL023841"/>
</dbReference>